<keyword evidence="9" id="KW-1185">Reference proteome</keyword>
<dbReference type="InterPro" id="IPR006685">
    <property type="entry name" value="MscS_channel_2nd"/>
</dbReference>
<evidence type="ECO:0000313" key="9">
    <source>
        <dbReference type="Proteomes" id="UP001596461"/>
    </source>
</evidence>
<dbReference type="Pfam" id="PF00924">
    <property type="entry name" value="MS_channel_2nd"/>
    <property type="match status" value="1"/>
</dbReference>
<dbReference type="InterPro" id="IPR010920">
    <property type="entry name" value="LSM_dom_sf"/>
</dbReference>
<evidence type="ECO:0000256" key="5">
    <source>
        <dbReference type="ARBA" id="ARBA00023136"/>
    </source>
</evidence>
<name>A0ABD5WFX4_9EURY</name>
<protein>
    <submittedName>
        <fullName evidence="8">Mechanosensitive ion channel family protein</fullName>
    </submittedName>
</protein>
<keyword evidence="3 6" id="KW-0812">Transmembrane</keyword>
<dbReference type="GO" id="GO:0005886">
    <property type="term" value="C:plasma membrane"/>
    <property type="evidence" value="ECO:0007669"/>
    <property type="project" value="UniProtKB-SubCell"/>
</dbReference>
<dbReference type="SUPFAM" id="SSF50182">
    <property type="entry name" value="Sm-like ribonucleoproteins"/>
    <property type="match status" value="1"/>
</dbReference>
<keyword evidence="4 6" id="KW-1133">Transmembrane helix</keyword>
<keyword evidence="2" id="KW-1003">Cell membrane</keyword>
<dbReference type="PANTHER" id="PTHR30221:SF20">
    <property type="entry name" value="SMALL-CONDUCTANCE MECHANOSENSITIVE CHANNEL"/>
    <property type="match status" value="1"/>
</dbReference>
<organism evidence="8 9">
    <name type="scientific">Halobaculum lipolyticum</name>
    <dbReference type="NCBI Taxonomy" id="3032001"/>
    <lineage>
        <taxon>Archaea</taxon>
        <taxon>Methanobacteriati</taxon>
        <taxon>Methanobacteriota</taxon>
        <taxon>Stenosarchaea group</taxon>
        <taxon>Halobacteria</taxon>
        <taxon>Halobacteriales</taxon>
        <taxon>Haloferacaceae</taxon>
        <taxon>Halobaculum</taxon>
    </lineage>
</organism>
<gene>
    <name evidence="8" type="ORF">ACFQL9_17125</name>
</gene>
<keyword evidence="5 6" id="KW-0472">Membrane</keyword>
<dbReference type="AlphaFoldDB" id="A0ABD5WFX4"/>
<evidence type="ECO:0000313" key="8">
    <source>
        <dbReference type="EMBL" id="MFC7071370.1"/>
    </source>
</evidence>
<feature type="transmembrane region" description="Helical" evidence="6">
    <location>
        <begin position="85"/>
        <end position="103"/>
    </location>
</feature>
<evidence type="ECO:0000256" key="1">
    <source>
        <dbReference type="ARBA" id="ARBA00004651"/>
    </source>
</evidence>
<dbReference type="EMBL" id="JBHTAH010000023">
    <property type="protein sequence ID" value="MFC7071370.1"/>
    <property type="molecule type" value="Genomic_DNA"/>
</dbReference>
<dbReference type="GeneID" id="81126249"/>
<proteinExistence type="predicted"/>
<feature type="domain" description="Mechanosensitive ion channel MscS" evidence="7">
    <location>
        <begin position="128"/>
        <end position="201"/>
    </location>
</feature>
<reference evidence="8 9" key="1">
    <citation type="journal article" date="2019" name="Int. J. Syst. Evol. Microbiol.">
        <title>The Global Catalogue of Microorganisms (GCM) 10K type strain sequencing project: providing services to taxonomists for standard genome sequencing and annotation.</title>
        <authorList>
            <consortium name="The Broad Institute Genomics Platform"/>
            <consortium name="The Broad Institute Genome Sequencing Center for Infectious Disease"/>
            <person name="Wu L."/>
            <person name="Ma J."/>
        </authorList>
    </citation>
    <scope>NUCLEOTIDE SEQUENCE [LARGE SCALE GENOMIC DNA]</scope>
    <source>
        <strain evidence="8 9">DT31</strain>
    </source>
</reference>
<evidence type="ECO:0000256" key="2">
    <source>
        <dbReference type="ARBA" id="ARBA00022475"/>
    </source>
</evidence>
<dbReference type="PANTHER" id="PTHR30221">
    <property type="entry name" value="SMALL-CONDUCTANCE MECHANOSENSITIVE CHANNEL"/>
    <property type="match status" value="1"/>
</dbReference>
<feature type="transmembrane region" description="Helical" evidence="6">
    <location>
        <begin position="109"/>
        <end position="137"/>
    </location>
</feature>
<comment type="caution">
    <text evidence="8">The sequence shown here is derived from an EMBL/GenBank/DDBJ whole genome shotgun (WGS) entry which is preliminary data.</text>
</comment>
<dbReference type="InterPro" id="IPR011066">
    <property type="entry name" value="MscS_channel_C_sf"/>
</dbReference>
<evidence type="ECO:0000256" key="6">
    <source>
        <dbReference type="SAM" id="Phobius"/>
    </source>
</evidence>
<feature type="transmembrane region" description="Helical" evidence="6">
    <location>
        <begin position="44"/>
        <end position="65"/>
    </location>
</feature>
<dbReference type="Gene3D" id="2.30.30.60">
    <property type="match status" value="1"/>
</dbReference>
<comment type="subcellular location">
    <subcellularLocation>
        <location evidence="1">Cell membrane</location>
        <topology evidence="1">Multi-pass membrane protein</topology>
    </subcellularLocation>
</comment>
<sequence length="320" mass="34868">MRRPIGYASLALAAVAALAGGVVRATTPLSDVDLPALGGTSPDAAAATVLSAAAVVLAANGAYFVAYGFATRRATKRRAHDLRNVLRLSFGALAVVGVLGVLTDNWVGVLVSLGVVGFAITFALQQPLLSLVGWFYLMLKRPYAVGDRVQMGDVKGDVIEVDFFVTTLWEINGPLVSSNQPSGRVVTVPNSQVLSSEVVNFAGVGFPYVWNELTVQVAYETDLAFARERMTAVADDYLGDEMAEAVERYRHRLAETAVELEVSERPSVNVVQQESWVELRLRYLVHPRRATRTRNALYERVLEEFNGAPDRVDFPLGRNR</sequence>
<evidence type="ECO:0000256" key="4">
    <source>
        <dbReference type="ARBA" id="ARBA00022989"/>
    </source>
</evidence>
<dbReference type="InterPro" id="IPR023408">
    <property type="entry name" value="MscS_beta-dom_sf"/>
</dbReference>
<dbReference type="InterPro" id="IPR045275">
    <property type="entry name" value="MscS_archaea/bacteria_type"/>
</dbReference>
<dbReference type="Proteomes" id="UP001596461">
    <property type="component" value="Unassembled WGS sequence"/>
</dbReference>
<evidence type="ECO:0000256" key="3">
    <source>
        <dbReference type="ARBA" id="ARBA00022692"/>
    </source>
</evidence>
<dbReference type="RefSeq" id="WP_284031361.1">
    <property type="nucleotide sequence ID" value="NZ_CP126154.1"/>
</dbReference>
<evidence type="ECO:0000259" key="7">
    <source>
        <dbReference type="Pfam" id="PF00924"/>
    </source>
</evidence>
<dbReference type="SUPFAM" id="SSF82689">
    <property type="entry name" value="Mechanosensitive channel protein MscS (YggB), C-terminal domain"/>
    <property type="match status" value="1"/>
</dbReference>
<accession>A0ABD5WFX4</accession>